<dbReference type="InterPro" id="IPR002934">
    <property type="entry name" value="Polymerase_NTP_transf_dom"/>
</dbReference>
<dbReference type="OrthoDB" id="9800503at2"/>
<dbReference type="Proteomes" id="UP000182146">
    <property type="component" value="Unassembled WGS sequence"/>
</dbReference>
<feature type="domain" description="Polymerase nucleotidyl transferase" evidence="3">
    <location>
        <begin position="88"/>
        <end position="142"/>
    </location>
</feature>
<dbReference type="SUPFAM" id="SSF81301">
    <property type="entry name" value="Nucleotidyltransferase"/>
    <property type="match status" value="1"/>
</dbReference>
<dbReference type="InterPro" id="IPR036165">
    <property type="entry name" value="YefM-like_sf"/>
</dbReference>
<name>A0A1G9KC63_9BACT</name>
<evidence type="ECO:0000313" key="4">
    <source>
        <dbReference type="EMBL" id="SDL47024.1"/>
    </source>
</evidence>
<organism evidence="4 5">
    <name type="scientific">Geoalkalibacter ferrihydriticus</name>
    <dbReference type="NCBI Taxonomy" id="392333"/>
    <lineage>
        <taxon>Bacteria</taxon>
        <taxon>Pseudomonadati</taxon>
        <taxon>Thermodesulfobacteriota</taxon>
        <taxon>Desulfuromonadia</taxon>
        <taxon>Desulfuromonadales</taxon>
        <taxon>Geoalkalibacteraceae</taxon>
        <taxon>Geoalkalibacter</taxon>
    </lineage>
</organism>
<dbReference type="SUPFAM" id="SSF143120">
    <property type="entry name" value="YefM-like"/>
    <property type="match status" value="1"/>
</dbReference>
<comment type="similarity">
    <text evidence="1 2">Belongs to the phD/YefM antitoxin family.</text>
</comment>
<dbReference type="NCBIfam" id="TIGR01552">
    <property type="entry name" value="phd_fam"/>
    <property type="match status" value="1"/>
</dbReference>
<dbReference type="Gene3D" id="3.30.460.10">
    <property type="entry name" value="Beta Polymerase, domain 2"/>
    <property type="match status" value="1"/>
</dbReference>
<comment type="function">
    <text evidence="2">Antitoxin component of a type II toxin-antitoxin (TA) system.</text>
</comment>
<dbReference type="Pfam" id="PF01909">
    <property type="entry name" value="NTP_transf_2"/>
    <property type="match status" value="1"/>
</dbReference>
<dbReference type="InterPro" id="IPR043519">
    <property type="entry name" value="NT_sf"/>
</dbReference>
<dbReference type="EMBL" id="FNGU01000001">
    <property type="protein sequence ID" value="SDL47024.1"/>
    <property type="molecule type" value="Genomic_DNA"/>
</dbReference>
<dbReference type="STRING" id="392333.SAMN05660860_00714"/>
<gene>
    <name evidence="4" type="ORF">SAMN05660860_00714</name>
</gene>
<dbReference type="Pfam" id="PF02604">
    <property type="entry name" value="PhdYeFM_antitox"/>
    <property type="match status" value="1"/>
</dbReference>
<accession>A0A1G9KC63</accession>
<dbReference type="CDD" id="cd05403">
    <property type="entry name" value="NT_KNTase_like"/>
    <property type="match status" value="1"/>
</dbReference>
<protein>
    <recommendedName>
        <fullName evidence="2">Antitoxin</fullName>
    </recommendedName>
</protein>
<evidence type="ECO:0000259" key="3">
    <source>
        <dbReference type="Pfam" id="PF01909"/>
    </source>
</evidence>
<dbReference type="AlphaFoldDB" id="A0A1G9KC63"/>
<evidence type="ECO:0000256" key="1">
    <source>
        <dbReference type="ARBA" id="ARBA00009981"/>
    </source>
</evidence>
<dbReference type="RefSeq" id="WP_052446117.1">
    <property type="nucleotide sequence ID" value="NZ_FNGU01000001.1"/>
</dbReference>
<dbReference type="GO" id="GO:0016779">
    <property type="term" value="F:nucleotidyltransferase activity"/>
    <property type="evidence" value="ECO:0007669"/>
    <property type="project" value="InterPro"/>
</dbReference>
<dbReference type="Gene3D" id="3.40.1620.10">
    <property type="entry name" value="YefM-like domain"/>
    <property type="match status" value="1"/>
</dbReference>
<evidence type="ECO:0000313" key="5">
    <source>
        <dbReference type="Proteomes" id="UP000182146"/>
    </source>
</evidence>
<proteinExistence type="inferred from homology"/>
<evidence type="ECO:0000256" key="2">
    <source>
        <dbReference type="RuleBase" id="RU362080"/>
    </source>
</evidence>
<sequence>MREIPLTEARAKISDLAGAVRYNRERIALTRHGKPVAYLIGAEDMQRLEEAQSTTLNAYPTLKQLRAEDLNQRKAKALAGARRVLAYLESLGAKAAVVGSLVRNRFRLHSDVDFLILSIPENRRYCVEGEIEKLIDRDISFHVLYLDEIEDPQWRAKLLDEARDGSDLV</sequence>
<dbReference type="InterPro" id="IPR006442">
    <property type="entry name" value="Antitoxin_Phd/YefM"/>
</dbReference>
<reference evidence="4 5" key="1">
    <citation type="submission" date="2016-10" db="EMBL/GenBank/DDBJ databases">
        <authorList>
            <person name="de Groot N.N."/>
        </authorList>
    </citation>
    <scope>NUCLEOTIDE SEQUENCE [LARGE SCALE GENOMIC DNA]</scope>
    <source>
        <strain evidence="4 5">DSM 17813</strain>
    </source>
</reference>